<keyword evidence="2 6" id="KW-0812">Transmembrane</keyword>
<dbReference type="EMBL" id="JABJRC010000005">
    <property type="protein sequence ID" value="NOL42854.1"/>
    <property type="molecule type" value="Genomic_DNA"/>
</dbReference>
<protein>
    <recommendedName>
        <fullName evidence="9">Metalloprotease</fullName>
    </recommendedName>
</protein>
<evidence type="ECO:0000313" key="7">
    <source>
        <dbReference type="EMBL" id="NOL42854.1"/>
    </source>
</evidence>
<dbReference type="InterPro" id="IPR007343">
    <property type="entry name" value="Uncharacterised_pept_Zn_put"/>
</dbReference>
<dbReference type="PANTHER" id="PTHR30168:SF0">
    <property type="entry name" value="INNER MEMBRANE PROTEIN"/>
    <property type="match status" value="1"/>
</dbReference>
<keyword evidence="3 6" id="KW-1133">Transmembrane helix</keyword>
<feature type="region of interest" description="Disordered" evidence="5">
    <location>
        <begin position="1"/>
        <end position="89"/>
    </location>
</feature>
<evidence type="ECO:0000256" key="6">
    <source>
        <dbReference type="SAM" id="Phobius"/>
    </source>
</evidence>
<keyword evidence="4 6" id="KW-0472">Membrane</keyword>
<dbReference type="GO" id="GO:0016020">
    <property type="term" value="C:membrane"/>
    <property type="evidence" value="ECO:0007669"/>
    <property type="project" value="UniProtKB-SubCell"/>
</dbReference>
<evidence type="ECO:0000256" key="3">
    <source>
        <dbReference type="ARBA" id="ARBA00022989"/>
    </source>
</evidence>
<accession>A0A7Y4L205</accession>
<feature type="compositionally biased region" description="Pro residues" evidence="5">
    <location>
        <begin position="27"/>
        <end position="38"/>
    </location>
</feature>
<keyword evidence="8" id="KW-1185">Reference proteome</keyword>
<name>A0A7Y4L205_9ACTN</name>
<dbReference type="AlphaFoldDB" id="A0A7Y4L205"/>
<dbReference type="Proteomes" id="UP000534306">
    <property type="component" value="Unassembled WGS sequence"/>
</dbReference>
<evidence type="ECO:0000256" key="4">
    <source>
        <dbReference type="ARBA" id="ARBA00023136"/>
    </source>
</evidence>
<comment type="subcellular location">
    <subcellularLocation>
        <location evidence="1">Membrane</location>
        <topology evidence="1">Single-pass membrane protein</topology>
    </subcellularLocation>
</comment>
<comment type="caution">
    <text evidence="7">The sequence shown here is derived from an EMBL/GenBank/DDBJ whole genome shotgun (WGS) entry which is preliminary data.</text>
</comment>
<organism evidence="7 8">
    <name type="scientific">Kribbella sandramycini</name>
    <dbReference type="NCBI Taxonomy" id="60450"/>
    <lineage>
        <taxon>Bacteria</taxon>
        <taxon>Bacillati</taxon>
        <taxon>Actinomycetota</taxon>
        <taxon>Actinomycetes</taxon>
        <taxon>Propionibacteriales</taxon>
        <taxon>Kribbellaceae</taxon>
        <taxon>Kribbella</taxon>
    </lineage>
</organism>
<evidence type="ECO:0000256" key="1">
    <source>
        <dbReference type="ARBA" id="ARBA00004167"/>
    </source>
</evidence>
<proteinExistence type="predicted"/>
<evidence type="ECO:0000256" key="5">
    <source>
        <dbReference type="SAM" id="MobiDB-lite"/>
    </source>
</evidence>
<dbReference type="PANTHER" id="PTHR30168">
    <property type="entry name" value="PUTATIVE MEMBRANE PROTEIN YPFJ"/>
    <property type="match status" value="1"/>
</dbReference>
<evidence type="ECO:0008006" key="9">
    <source>
        <dbReference type="Google" id="ProtNLM"/>
    </source>
</evidence>
<evidence type="ECO:0000256" key="2">
    <source>
        <dbReference type="ARBA" id="ARBA00022692"/>
    </source>
</evidence>
<sequence length="387" mass="42348">MVQPQPSHRRTRPVSSPYGGPQDQRLGPPPGVLPPPQASPWQQQGQYAGPPQGQFPPQGQYQQFQQQPGQWAQPYYGPPGGQFNGFQPPPRRNNTVKLLVFGFVMLVFVGVSLAVIGALLGRGGDSAAGPGLGGPSIVPTPTTNPQQGSAEDFLLNAKIYRTGPLPEQDCKAEKLGDGSLAAQKVYYEKLFACLNEAWRPIFKEIGEEKPDPGLVVFDKPVVTPCGSFAPLSGRVLAFYCYGNNVMYTDVQQMNKAFGPQQDLAYLMTIAHEYGHHVQGISRTFYARMAYLQEHPEKKLDSSRRNELQASCYAGVFSKAVEKSYPLTARMDEFKEQSSNSFGESPKTPEDERTHGLATSQGFWIQNGFNVGSNKACNTFAAPADLVK</sequence>
<dbReference type="Pfam" id="PF04228">
    <property type="entry name" value="Zn_peptidase"/>
    <property type="match status" value="1"/>
</dbReference>
<gene>
    <name evidence="7" type="ORF">HPO96_21645</name>
</gene>
<feature type="region of interest" description="Disordered" evidence="5">
    <location>
        <begin position="334"/>
        <end position="354"/>
    </location>
</feature>
<feature type="transmembrane region" description="Helical" evidence="6">
    <location>
        <begin position="98"/>
        <end position="120"/>
    </location>
</feature>
<evidence type="ECO:0000313" key="8">
    <source>
        <dbReference type="Proteomes" id="UP000534306"/>
    </source>
</evidence>
<feature type="compositionally biased region" description="Low complexity" evidence="5">
    <location>
        <begin position="40"/>
        <end position="75"/>
    </location>
</feature>
<reference evidence="7 8" key="1">
    <citation type="submission" date="2020-05" db="EMBL/GenBank/DDBJ databases">
        <title>Genome sequence of Kribbella sandramycini ATCC 39419.</title>
        <authorList>
            <person name="Maclea K.S."/>
            <person name="Fair J.L."/>
        </authorList>
    </citation>
    <scope>NUCLEOTIDE SEQUENCE [LARGE SCALE GENOMIC DNA]</scope>
    <source>
        <strain evidence="7 8">ATCC 39419</strain>
    </source>
</reference>